<dbReference type="Gene3D" id="3.40.190.10">
    <property type="entry name" value="Periplasmic binding protein-like II"/>
    <property type="match status" value="2"/>
</dbReference>
<reference evidence="6" key="1">
    <citation type="submission" date="2021-06" db="EMBL/GenBank/DDBJ databases">
        <title>Description of novel taxa of the family Lachnospiraceae.</title>
        <authorList>
            <person name="Chaplin A.V."/>
            <person name="Sokolova S.R."/>
            <person name="Pikina A.P."/>
            <person name="Korzhanova M."/>
            <person name="Belova V."/>
            <person name="Korostin D."/>
            <person name="Efimov B.A."/>
        </authorList>
    </citation>
    <scope>NUCLEOTIDE SEQUENCE</scope>
    <source>
        <strain evidence="6">ASD5720</strain>
    </source>
</reference>
<evidence type="ECO:0000256" key="3">
    <source>
        <dbReference type="ARBA" id="ARBA00022729"/>
    </source>
</evidence>
<dbReference type="RefSeq" id="WP_158344787.1">
    <property type="nucleotide sequence ID" value="NZ_JAHQCW010000005.1"/>
</dbReference>
<dbReference type="Proteomes" id="UP000712157">
    <property type="component" value="Unassembled WGS sequence"/>
</dbReference>
<dbReference type="PROSITE" id="PS51257">
    <property type="entry name" value="PROKAR_LIPOPROTEIN"/>
    <property type="match status" value="1"/>
</dbReference>
<sequence length="546" mass="60506">MRKRNRSLALLLVGAMTVSAMLAGCGNKSETPDAGAPKETADTAEQTGTPAQDSDAAWDTTKEDTIVLSVINNYYTAGQKKLAEEYMELHPETKVVVDVVSDNDAYMTKMQTAFSADQNDAPDIVHGNFVVNALTASSWNVAFEKGYLTDLAPMLDEVNPYNDGKLVRDVFDPNDLAIALNKTGGSKMGILPFDKIGVAFFYNKDIFEKEGVAVPQTFEDLIAACETFKDKGYQNPIAAGLESSWFLNSIADSGYRTIEDQFLTKPGDAVWDEATMKANEGFKWDPSNLKCDKDIVNNDERVAMYRKENSVNTELNKTIWDTFSKVAKFFPENWVGVDSSQMITDFEMGNSPMLLQGSFNAGKILDDINQLPADKQFQWSTFQFPSFKDAPQGLENTLRGLFVLGNEMAIVQKDSEDHMARVKDFYKFWYSPKQAQTTYEETLASGNFIQGPSVIAGVTLSAELQEKLDGFVPEGTARDWDGLTGFTRVTQADMPKFYDLVNSLSRGKIDAGEFLEQLKPYYDKYSDEGIASAGFDLDPTTLDAAK</sequence>
<keyword evidence="2" id="KW-0813">Transport</keyword>
<feature type="chain" id="PRO_5039093770" evidence="5">
    <location>
        <begin position="24"/>
        <end position="546"/>
    </location>
</feature>
<evidence type="ECO:0000256" key="1">
    <source>
        <dbReference type="ARBA" id="ARBA00008520"/>
    </source>
</evidence>
<comment type="caution">
    <text evidence="6">The sequence shown here is derived from an EMBL/GenBank/DDBJ whole genome shotgun (WGS) entry which is preliminary data.</text>
</comment>
<dbReference type="InterPro" id="IPR050490">
    <property type="entry name" value="Bact_solute-bd_prot1"/>
</dbReference>
<evidence type="ECO:0000256" key="4">
    <source>
        <dbReference type="SAM" id="MobiDB-lite"/>
    </source>
</evidence>
<accession>A0A949NE20</accession>
<dbReference type="PANTHER" id="PTHR43649">
    <property type="entry name" value="ARABINOSE-BINDING PROTEIN-RELATED"/>
    <property type="match status" value="1"/>
</dbReference>
<feature type="signal peptide" evidence="5">
    <location>
        <begin position="1"/>
        <end position="23"/>
    </location>
</feature>
<proteinExistence type="inferred from homology"/>
<dbReference type="InterPro" id="IPR006061">
    <property type="entry name" value="SBP_1_CS"/>
</dbReference>
<comment type="similarity">
    <text evidence="1">Belongs to the bacterial solute-binding protein 1 family.</text>
</comment>
<protein>
    <submittedName>
        <fullName evidence="6">Extracellular solute-binding protein</fullName>
    </submittedName>
</protein>
<evidence type="ECO:0000313" key="7">
    <source>
        <dbReference type="Proteomes" id="UP000712157"/>
    </source>
</evidence>
<dbReference type="GO" id="GO:0055085">
    <property type="term" value="P:transmembrane transport"/>
    <property type="evidence" value="ECO:0007669"/>
    <property type="project" value="InterPro"/>
</dbReference>
<evidence type="ECO:0000256" key="5">
    <source>
        <dbReference type="SAM" id="SignalP"/>
    </source>
</evidence>
<evidence type="ECO:0000313" key="6">
    <source>
        <dbReference type="EMBL" id="MBU9735844.1"/>
    </source>
</evidence>
<dbReference type="PROSITE" id="PS01037">
    <property type="entry name" value="SBP_BACTERIAL_1"/>
    <property type="match status" value="1"/>
</dbReference>
<keyword evidence="7" id="KW-1185">Reference proteome</keyword>
<dbReference type="EMBL" id="JAHQCW010000005">
    <property type="protein sequence ID" value="MBU9735844.1"/>
    <property type="molecule type" value="Genomic_DNA"/>
</dbReference>
<dbReference type="PANTHER" id="PTHR43649:SF12">
    <property type="entry name" value="DIACETYLCHITOBIOSE BINDING PROTEIN DASA"/>
    <property type="match status" value="1"/>
</dbReference>
<dbReference type="InterPro" id="IPR006059">
    <property type="entry name" value="SBP"/>
</dbReference>
<feature type="region of interest" description="Disordered" evidence="4">
    <location>
        <begin position="28"/>
        <end position="58"/>
    </location>
</feature>
<gene>
    <name evidence="6" type="ORF">KTH89_04795</name>
</gene>
<dbReference type="Pfam" id="PF01547">
    <property type="entry name" value="SBP_bac_1"/>
    <property type="match status" value="1"/>
</dbReference>
<organism evidence="6 7">
    <name type="scientific">Diplocloster agilis</name>
    <dbReference type="NCBI Taxonomy" id="2850323"/>
    <lineage>
        <taxon>Bacteria</taxon>
        <taxon>Bacillati</taxon>
        <taxon>Bacillota</taxon>
        <taxon>Clostridia</taxon>
        <taxon>Lachnospirales</taxon>
        <taxon>Lachnospiraceae</taxon>
        <taxon>Diplocloster</taxon>
    </lineage>
</organism>
<feature type="compositionally biased region" description="Polar residues" evidence="4">
    <location>
        <begin position="43"/>
        <end position="52"/>
    </location>
</feature>
<dbReference type="SUPFAM" id="SSF53850">
    <property type="entry name" value="Periplasmic binding protein-like II"/>
    <property type="match status" value="1"/>
</dbReference>
<keyword evidence="3 5" id="KW-0732">Signal</keyword>
<dbReference type="AlphaFoldDB" id="A0A949NE20"/>
<name>A0A949NE20_9FIRM</name>
<evidence type="ECO:0000256" key="2">
    <source>
        <dbReference type="ARBA" id="ARBA00022448"/>
    </source>
</evidence>